<evidence type="ECO:0000313" key="1">
    <source>
        <dbReference type="EMBL" id="QDP45506.1"/>
    </source>
</evidence>
<dbReference type="EMBL" id="MN062720">
    <property type="protein sequence ID" value="QDP45506.1"/>
    <property type="molecule type" value="Genomic_DNA"/>
</dbReference>
<name>A0A516KUZ9_9CAUD</name>
<evidence type="ECO:0000313" key="2">
    <source>
        <dbReference type="Proteomes" id="UP000315280"/>
    </source>
</evidence>
<proteinExistence type="predicted"/>
<gene>
    <name evidence="1" type="primary">22</name>
    <name evidence="1" type="ORF">SEA_FUZZBUSTER_22</name>
</gene>
<protein>
    <submittedName>
        <fullName evidence="1">Uncharacterized protein</fullName>
    </submittedName>
</protein>
<sequence length="72" mass="7944">MKYLIGFLAGVGAAWAALAIFQRVPELGPIDAIDEAWPPPPEVDREAFERAADGNQLRYRSQHRAGLGAIRR</sequence>
<keyword evidence="2" id="KW-1185">Reference proteome</keyword>
<reference evidence="1 2" key="1">
    <citation type="submission" date="2019-06" db="EMBL/GenBank/DDBJ databases">
        <authorList>
            <person name="Austin C.R."/>
            <person name="Baumgardner C.A."/>
            <person name="Baysinger H.J."/>
            <person name="David A.M."/>
            <person name="Folse N.B."/>
            <person name="Gammon C.A."/>
            <person name="Garcia V.M."/>
            <person name="Gobble C.S."/>
            <person name="Herold B.N."/>
            <person name="Huamancondor M.S."/>
            <person name="Matheson G.R."/>
            <person name="Mondragon I."/>
            <person name="Nemes S.A."/>
            <person name="Neri L.M."/>
            <person name="Renaud V.D."/>
            <person name="Rigsbee E.A."/>
            <person name="Rockette B.M."/>
            <person name="Santiago M.R."/>
            <person name="Savage M.D."/>
            <person name="Simpson J.M."/>
            <person name="Slentz J.N."/>
            <person name="Spencer B.G."/>
            <person name="White D.J."/>
            <person name="Yarboro C.B."/>
            <person name="Anderson E.L."/>
            <person name="Wallen J.R."/>
            <person name="Gainey M.D."/>
            <person name="Garlena R.A."/>
            <person name="Russell D.A."/>
            <person name="Pope W.H."/>
            <person name="Jacobs-Sera D."/>
            <person name="Hatfull G.F."/>
        </authorList>
    </citation>
    <scope>NUCLEOTIDE SEQUENCE [LARGE SCALE GENOMIC DNA]</scope>
</reference>
<accession>A0A516KUZ9</accession>
<dbReference type="Proteomes" id="UP000315280">
    <property type="component" value="Segment"/>
</dbReference>
<organism evidence="1 2">
    <name type="scientific">Microbacterium phage FuzzBuster</name>
    <dbReference type="NCBI Taxonomy" id="2590935"/>
    <lineage>
        <taxon>Viruses</taxon>
        <taxon>Duplodnaviria</taxon>
        <taxon>Heunggongvirae</taxon>
        <taxon>Uroviricota</taxon>
        <taxon>Caudoviricetes</taxon>
        <taxon>Hodgkinviridae</taxon>
        <taxon>Fuzzbustervirus</taxon>
        <taxon>Fuzzbustervirus fuzzbuster</taxon>
    </lineage>
</organism>